<dbReference type="Pfam" id="PF03466">
    <property type="entry name" value="LysR_substrate"/>
    <property type="match status" value="1"/>
</dbReference>
<dbReference type="Gene3D" id="1.10.10.10">
    <property type="entry name" value="Winged helix-like DNA-binding domain superfamily/Winged helix DNA-binding domain"/>
    <property type="match status" value="1"/>
</dbReference>
<name>A0ABQ5XA58_9GAMM</name>
<evidence type="ECO:0000313" key="6">
    <source>
        <dbReference type="EMBL" id="GLQ87544.1"/>
    </source>
</evidence>
<evidence type="ECO:0000256" key="4">
    <source>
        <dbReference type="ARBA" id="ARBA00023163"/>
    </source>
</evidence>
<keyword evidence="3" id="KW-0238">DNA-binding</keyword>
<sequence length="319" mass="35102">MDYFAAMRAFVRAAELGSFSRAAEEDGLKVSTVSRYVTLLESDLGAALFNRSTRRLHLTEVGRNFYEPASRILADLSDARLAATALNARPQGLLRINMPIAFGRRHVFRHLPDFLAEYPDIRVDATLTDDTVDLIGIGADVAIRVGALTDSSLVAKRLAPQHRMLVASPGYLARRCPIHEPKDLEDHDCLSFALQPKESWYFRPVGLASAQLNEVAIRGRVRANNSEALLDTALAGLGIALLPTWLIGESVAEGKLQRVLPEWEARIAPGPSRAIWGVYPPKKLVSPKVRAFLAFMASRFGQPPYWDKAMEVALTDSAA</sequence>
<dbReference type="PROSITE" id="PS50931">
    <property type="entry name" value="HTH_LYSR"/>
    <property type="match status" value="1"/>
</dbReference>
<dbReference type="SUPFAM" id="SSF53850">
    <property type="entry name" value="Periplasmic binding protein-like II"/>
    <property type="match status" value="1"/>
</dbReference>
<reference evidence="7" key="1">
    <citation type="journal article" date="2019" name="Int. J. Syst. Evol. Microbiol.">
        <title>The Global Catalogue of Microorganisms (GCM) 10K type strain sequencing project: providing services to taxonomists for standard genome sequencing and annotation.</title>
        <authorList>
            <consortium name="The Broad Institute Genomics Platform"/>
            <consortium name="The Broad Institute Genome Sequencing Center for Infectious Disease"/>
            <person name="Wu L."/>
            <person name="Ma J."/>
        </authorList>
    </citation>
    <scope>NUCLEOTIDE SEQUENCE [LARGE SCALE GENOMIC DNA]</scope>
    <source>
        <strain evidence="7">NBRC 111981</strain>
    </source>
</reference>
<keyword evidence="2" id="KW-0805">Transcription regulation</keyword>
<evidence type="ECO:0000259" key="5">
    <source>
        <dbReference type="PROSITE" id="PS50931"/>
    </source>
</evidence>
<evidence type="ECO:0000256" key="2">
    <source>
        <dbReference type="ARBA" id="ARBA00023015"/>
    </source>
</evidence>
<proteinExistence type="inferred from homology"/>
<dbReference type="SUPFAM" id="SSF46785">
    <property type="entry name" value="Winged helix' DNA-binding domain"/>
    <property type="match status" value="1"/>
</dbReference>
<comment type="similarity">
    <text evidence="1">Belongs to the LysR transcriptional regulatory family.</text>
</comment>
<dbReference type="PANTHER" id="PTHR30537">
    <property type="entry name" value="HTH-TYPE TRANSCRIPTIONAL REGULATOR"/>
    <property type="match status" value="1"/>
</dbReference>
<evidence type="ECO:0000256" key="1">
    <source>
        <dbReference type="ARBA" id="ARBA00009437"/>
    </source>
</evidence>
<feature type="domain" description="HTH lysR-type" evidence="5">
    <location>
        <begin position="1"/>
        <end position="59"/>
    </location>
</feature>
<dbReference type="Proteomes" id="UP001156627">
    <property type="component" value="Unassembled WGS sequence"/>
</dbReference>
<comment type="caution">
    <text evidence="6">The sequence shown here is derived from an EMBL/GenBank/DDBJ whole genome shotgun (WGS) entry which is preliminary data.</text>
</comment>
<evidence type="ECO:0000256" key="3">
    <source>
        <dbReference type="ARBA" id="ARBA00023125"/>
    </source>
</evidence>
<dbReference type="InterPro" id="IPR005119">
    <property type="entry name" value="LysR_subst-bd"/>
</dbReference>
<evidence type="ECO:0000313" key="7">
    <source>
        <dbReference type="Proteomes" id="UP001156627"/>
    </source>
</evidence>
<dbReference type="InterPro" id="IPR000847">
    <property type="entry name" value="LysR_HTH_N"/>
</dbReference>
<dbReference type="Pfam" id="PF00126">
    <property type="entry name" value="HTH_1"/>
    <property type="match status" value="1"/>
</dbReference>
<keyword evidence="7" id="KW-1185">Reference proteome</keyword>
<dbReference type="CDD" id="cd08422">
    <property type="entry name" value="PBP2_CrgA_like"/>
    <property type="match status" value="1"/>
</dbReference>
<gene>
    <name evidence="6" type="ORF">GCM10007898_11100</name>
</gene>
<dbReference type="EMBL" id="BSOA01000007">
    <property type="protein sequence ID" value="GLQ87544.1"/>
    <property type="molecule type" value="Genomic_DNA"/>
</dbReference>
<dbReference type="InterPro" id="IPR058163">
    <property type="entry name" value="LysR-type_TF_proteobact-type"/>
</dbReference>
<dbReference type="InterPro" id="IPR036390">
    <property type="entry name" value="WH_DNA-bd_sf"/>
</dbReference>
<keyword evidence="4" id="KW-0804">Transcription</keyword>
<protein>
    <submittedName>
        <fullName evidence="6">LysR family transcriptional regulator</fullName>
    </submittedName>
</protein>
<dbReference type="Gene3D" id="3.40.190.290">
    <property type="match status" value="1"/>
</dbReference>
<dbReference type="PANTHER" id="PTHR30537:SF5">
    <property type="entry name" value="HTH-TYPE TRANSCRIPTIONAL ACTIVATOR TTDR-RELATED"/>
    <property type="match status" value="1"/>
</dbReference>
<dbReference type="RefSeq" id="WP_284330989.1">
    <property type="nucleotide sequence ID" value="NZ_BSOA01000007.1"/>
</dbReference>
<organism evidence="6 7">
    <name type="scientific">Dyella flagellata</name>
    <dbReference type="NCBI Taxonomy" id="1867833"/>
    <lineage>
        <taxon>Bacteria</taxon>
        <taxon>Pseudomonadati</taxon>
        <taxon>Pseudomonadota</taxon>
        <taxon>Gammaproteobacteria</taxon>
        <taxon>Lysobacterales</taxon>
        <taxon>Rhodanobacteraceae</taxon>
        <taxon>Dyella</taxon>
    </lineage>
</organism>
<accession>A0ABQ5XA58</accession>
<dbReference type="InterPro" id="IPR036388">
    <property type="entry name" value="WH-like_DNA-bd_sf"/>
</dbReference>